<evidence type="ECO:0000259" key="2">
    <source>
        <dbReference type="Pfam" id="PF01361"/>
    </source>
</evidence>
<organism evidence="3 4">
    <name type="scientific">Methylomusa anaerophila</name>
    <dbReference type="NCBI Taxonomy" id="1930071"/>
    <lineage>
        <taxon>Bacteria</taxon>
        <taxon>Bacillati</taxon>
        <taxon>Bacillota</taxon>
        <taxon>Negativicutes</taxon>
        <taxon>Selenomonadales</taxon>
        <taxon>Sporomusaceae</taxon>
        <taxon>Methylomusa</taxon>
    </lineage>
</organism>
<dbReference type="InterPro" id="IPR004370">
    <property type="entry name" value="4-OT-like_dom"/>
</dbReference>
<keyword evidence="1" id="KW-0413">Isomerase</keyword>
<proteinExistence type="predicted"/>
<dbReference type="InterPro" id="IPR014347">
    <property type="entry name" value="Tautomerase/MIF_sf"/>
</dbReference>
<reference evidence="3 4" key="1">
    <citation type="journal article" date="2018" name="Int. J. Syst. Evol. Microbiol.">
        <title>Methylomusa anaerophila gen. nov., sp. nov., an anaerobic methanol-utilizing bacterium isolated from a microbial fuel cell.</title>
        <authorList>
            <person name="Amano N."/>
            <person name="Yamamuro A."/>
            <person name="Miyahara M."/>
            <person name="Kouzuma A."/>
            <person name="Abe T."/>
            <person name="Watanabe K."/>
        </authorList>
    </citation>
    <scope>NUCLEOTIDE SEQUENCE [LARGE SCALE GENOMIC DNA]</scope>
    <source>
        <strain evidence="3 4">MMFC1</strain>
    </source>
</reference>
<accession>A0A348AQJ3</accession>
<dbReference type="SUPFAM" id="SSF55331">
    <property type="entry name" value="Tautomerase/MIF"/>
    <property type="match status" value="1"/>
</dbReference>
<dbReference type="AlphaFoldDB" id="A0A348AQJ3"/>
<name>A0A348AQJ3_9FIRM</name>
<protein>
    <submittedName>
        <fullName evidence="3">4-oxalocrotonate tautomerase</fullName>
    </submittedName>
</protein>
<dbReference type="GO" id="GO:0016853">
    <property type="term" value="F:isomerase activity"/>
    <property type="evidence" value="ECO:0007669"/>
    <property type="project" value="UniProtKB-KW"/>
</dbReference>
<dbReference type="Proteomes" id="UP000276437">
    <property type="component" value="Chromosome"/>
</dbReference>
<dbReference type="KEGG" id="mana:MAMMFC1_04053"/>
<dbReference type="NCBIfam" id="NF041920">
    <property type="entry name" value="DmpI"/>
    <property type="match status" value="1"/>
</dbReference>
<feature type="domain" description="4-oxalocrotonate tautomerase-like" evidence="2">
    <location>
        <begin position="2"/>
        <end position="59"/>
    </location>
</feature>
<sequence>MPIITIEGPQISKDQKRKLVGEITKTASGIIQLPEECFTVLIKESDHDNVGVGGILLSDKESH</sequence>
<evidence type="ECO:0000313" key="3">
    <source>
        <dbReference type="EMBL" id="BBB93341.1"/>
    </source>
</evidence>
<evidence type="ECO:0000256" key="1">
    <source>
        <dbReference type="ARBA" id="ARBA00023235"/>
    </source>
</evidence>
<dbReference type="Gene3D" id="3.30.429.10">
    <property type="entry name" value="Macrophage Migration Inhibitory Factor"/>
    <property type="match status" value="1"/>
</dbReference>
<dbReference type="Pfam" id="PF01361">
    <property type="entry name" value="Tautomerase"/>
    <property type="match status" value="1"/>
</dbReference>
<keyword evidence="4" id="KW-1185">Reference proteome</keyword>
<gene>
    <name evidence="3" type="ORF">MAMMFC1_04053</name>
</gene>
<dbReference type="OrthoDB" id="9804803at2"/>
<evidence type="ECO:0000313" key="4">
    <source>
        <dbReference type="Proteomes" id="UP000276437"/>
    </source>
</evidence>
<dbReference type="RefSeq" id="WP_126310183.1">
    <property type="nucleotide sequence ID" value="NZ_AP018449.1"/>
</dbReference>
<dbReference type="EMBL" id="AP018449">
    <property type="protein sequence ID" value="BBB93341.1"/>
    <property type="molecule type" value="Genomic_DNA"/>
</dbReference>